<dbReference type="PROSITE" id="PS51095">
    <property type="entry name" value="PTS_EIIA_TYPE_3"/>
    <property type="match status" value="1"/>
</dbReference>
<dbReference type="Pfam" id="PF02255">
    <property type="entry name" value="PTS_IIA"/>
    <property type="match status" value="1"/>
</dbReference>
<dbReference type="AlphaFoldDB" id="A0A0B1RBJ8"/>
<comment type="cofactor">
    <cofactor evidence="6">
        <name>Mg(2+)</name>
        <dbReference type="ChEBI" id="CHEBI:18420"/>
    </cofactor>
    <text evidence="6">Binds 1 Mg(2+) ion per trimer.</text>
</comment>
<evidence type="ECO:0000256" key="1">
    <source>
        <dbReference type="ARBA" id="ARBA00022448"/>
    </source>
</evidence>
<name>A0A0B1RBJ8_9GAMM</name>
<keyword evidence="4" id="KW-0598">Phosphotransferase system</keyword>
<evidence type="ECO:0000313" key="9">
    <source>
        <dbReference type="Proteomes" id="UP000030853"/>
    </source>
</evidence>
<evidence type="ECO:0000256" key="2">
    <source>
        <dbReference type="ARBA" id="ARBA00022597"/>
    </source>
</evidence>
<evidence type="ECO:0000256" key="3">
    <source>
        <dbReference type="ARBA" id="ARBA00022679"/>
    </source>
</evidence>
<comment type="caution">
    <text evidence="8">The sequence shown here is derived from an EMBL/GenBank/DDBJ whole genome shotgun (WGS) entry which is preliminary data.</text>
</comment>
<proteinExistence type="predicted"/>
<dbReference type="SUPFAM" id="SSF46973">
    <property type="entry name" value="Enzyme IIa from lactose specific PTS, IIa-lac"/>
    <property type="match status" value="1"/>
</dbReference>
<evidence type="ECO:0000256" key="6">
    <source>
        <dbReference type="PIRSR" id="PIRSR000699-2"/>
    </source>
</evidence>
<evidence type="ECO:0000313" key="8">
    <source>
        <dbReference type="EMBL" id="KHJ70004.1"/>
    </source>
</evidence>
<dbReference type="InterPro" id="IPR003188">
    <property type="entry name" value="PTS_IIA_lac/cel"/>
</dbReference>
<dbReference type="Proteomes" id="UP000030853">
    <property type="component" value="Unassembled WGS sequence"/>
</dbReference>
<keyword evidence="1" id="KW-0813">Transport</keyword>
<keyword evidence="3" id="KW-0808">Transferase</keyword>
<gene>
    <name evidence="8" type="ORF">QU24_00375</name>
</gene>
<organism evidence="8 9">
    <name type="scientific">Pantoea rodasii</name>
    <dbReference type="NCBI Taxonomy" id="1076549"/>
    <lineage>
        <taxon>Bacteria</taxon>
        <taxon>Pseudomonadati</taxon>
        <taxon>Pseudomonadota</taxon>
        <taxon>Gammaproteobacteria</taxon>
        <taxon>Enterobacterales</taxon>
        <taxon>Erwiniaceae</taxon>
        <taxon>Pantoea</taxon>
    </lineage>
</organism>
<feature type="modified residue" description="Phosphohistidine; by HPr" evidence="7">
    <location>
        <position position="81"/>
    </location>
</feature>
<dbReference type="PIRSF" id="PIRSF000699">
    <property type="entry name" value="PTS_IILac_III"/>
    <property type="match status" value="1"/>
</dbReference>
<dbReference type="InterPro" id="IPR036542">
    <property type="entry name" value="PTS_IIA_lac/cel_sf"/>
</dbReference>
<keyword evidence="6" id="KW-0460">Magnesium</keyword>
<accession>A0A0B1RBJ8</accession>
<feature type="active site" description="Tele-phosphohistidine intermediate" evidence="5">
    <location>
        <position position="81"/>
    </location>
</feature>
<evidence type="ECO:0000256" key="4">
    <source>
        <dbReference type="ARBA" id="ARBA00022683"/>
    </source>
</evidence>
<sequence length="113" mass="11907">MSEDVVIDFEEQIMLLLVQAGAARSAALSALRLAREGKFAAAEQQLASAKASINGAHHQQTALIGLDEGSGKLAVTLILVHAQDHLMNAMLIQDLAGEIIELYRRTAAGGTDA</sequence>
<keyword evidence="6" id="KW-0479">Metal-binding</keyword>
<dbReference type="PANTHER" id="PTHR34382">
    <property type="entry name" value="PTS SYSTEM N,N'-DIACETYLCHITOBIOSE-SPECIFIC EIIA COMPONENT"/>
    <property type="match status" value="1"/>
</dbReference>
<dbReference type="PANTHER" id="PTHR34382:SF7">
    <property type="entry name" value="PTS SYSTEM N,N'-DIACETYLCHITOBIOSE-SPECIFIC EIIA COMPONENT"/>
    <property type="match status" value="1"/>
</dbReference>
<dbReference type="EMBL" id="JTJJ01000004">
    <property type="protein sequence ID" value="KHJ70004.1"/>
    <property type="molecule type" value="Genomic_DNA"/>
</dbReference>
<dbReference type="RefSeq" id="WP_039327079.1">
    <property type="nucleotide sequence ID" value="NZ_JTJJ01000004.1"/>
</dbReference>
<evidence type="ECO:0000256" key="5">
    <source>
        <dbReference type="PIRSR" id="PIRSR000699-1"/>
    </source>
</evidence>
<reference evidence="8 9" key="1">
    <citation type="submission" date="2014-11" db="EMBL/GenBank/DDBJ databases">
        <title>Genome sequencing of Pantoea rodasii ND03.</title>
        <authorList>
            <person name="Muhamad Yunos N.Y."/>
            <person name="Chan K.-G."/>
        </authorList>
    </citation>
    <scope>NUCLEOTIDE SEQUENCE [LARGE SCALE GENOMIC DNA]</scope>
    <source>
        <strain evidence="8 9">ND03</strain>
    </source>
</reference>
<dbReference type="GO" id="GO:0016740">
    <property type="term" value="F:transferase activity"/>
    <property type="evidence" value="ECO:0007669"/>
    <property type="project" value="UniProtKB-KW"/>
</dbReference>
<protein>
    <submittedName>
        <fullName evidence="8">Molecular chaperone TorD</fullName>
    </submittedName>
</protein>
<dbReference type="GO" id="GO:0046872">
    <property type="term" value="F:metal ion binding"/>
    <property type="evidence" value="ECO:0007669"/>
    <property type="project" value="UniProtKB-KW"/>
</dbReference>
<keyword evidence="2" id="KW-0762">Sugar transport</keyword>
<feature type="binding site" evidence="6">
    <location>
        <position position="84"/>
    </location>
    <ligand>
        <name>Mg(2+)</name>
        <dbReference type="ChEBI" id="CHEBI:18420"/>
        <note>ligand shared between all trimeric partners</note>
    </ligand>
</feature>
<dbReference type="GO" id="GO:0009401">
    <property type="term" value="P:phosphoenolpyruvate-dependent sugar phosphotransferase system"/>
    <property type="evidence" value="ECO:0007669"/>
    <property type="project" value="UniProtKB-KW"/>
</dbReference>
<dbReference type="Gene3D" id="1.20.58.80">
    <property type="entry name" value="Phosphotransferase system, lactose/cellobiose-type IIA subunit"/>
    <property type="match status" value="1"/>
</dbReference>
<evidence type="ECO:0000256" key="7">
    <source>
        <dbReference type="PROSITE-ProRule" id="PRU00418"/>
    </source>
</evidence>